<evidence type="ECO:0000256" key="2">
    <source>
        <dbReference type="ARBA" id="ARBA00023002"/>
    </source>
</evidence>
<name>A0A165NFB2_9AGAM</name>
<dbReference type="EMBL" id="KV425638">
    <property type="protein sequence ID" value="KZT19560.1"/>
    <property type="molecule type" value="Genomic_DNA"/>
</dbReference>
<dbReference type="Proteomes" id="UP000076761">
    <property type="component" value="Unassembled WGS sequence"/>
</dbReference>
<dbReference type="AlphaFoldDB" id="A0A165NFB2"/>
<sequence>MSSPVLLVLGAGPGVGLAVARKFAQHGYKVALAARNPSEETSKAADLVIKTDFSDPSAVVSTFEKVKGVLGIPSVVVYNAYSSHRSEGDPFSVSVADFHTDLAVNATSAFATAKEAVKGFEYLPKDSSKTFIFTGNILNVRQRVSLTSLGAGKSATAHVVANAAATYLDKGFKFYYADERTPDGGPVNNDVDGPAHAEFFYNLARDPKQGTWLATFVKDKGYVDFTAVDRSAPIFV</sequence>
<evidence type="ECO:0000256" key="1">
    <source>
        <dbReference type="ARBA" id="ARBA00006484"/>
    </source>
</evidence>
<dbReference type="Gene3D" id="3.40.50.720">
    <property type="entry name" value="NAD(P)-binding Rossmann-like Domain"/>
    <property type="match status" value="1"/>
</dbReference>
<evidence type="ECO:0000313" key="3">
    <source>
        <dbReference type="EMBL" id="KZT19560.1"/>
    </source>
</evidence>
<dbReference type="InterPro" id="IPR036291">
    <property type="entry name" value="NAD(P)-bd_dom_sf"/>
</dbReference>
<dbReference type="InterPro" id="IPR002347">
    <property type="entry name" value="SDR_fam"/>
</dbReference>
<protein>
    <submittedName>
        <fullName evidence="3">Putative short-chain dehydrogenase</fullName>
    </submittedName>
</protein>
<gene>
    <name evidence="3" type="ORF">NEOLEDRAFT_1172962</name>
</gene>
<dbReference type="STRING" id="1314782.A0A165NFB2"/>
<dbReference type="OrthoDB" id="5336600at2759"/>
<keyword evidence="2" id="KW-0560">Oxidoreductase</keyword>
<dbReference type="PANTHER" id="PTHR43669:SF4">
    <property type="entry name" value="SHORT-CHAIN DEHYDROGENASE"/>
    <property type="match status" value="1"/>
</dbReference>
<dbReference type="Pfam" id="PF13561">
    <property type="entry name" value="adh_short_C2"/>
    <property type="match status" value="1"/>
</dbReference>
<keyword evidence="4" id="KW-1185">Reference proteome</keyword>
<evidence type="ECO:0000313" key="4">
    <source>
        <dbReference type="Proteomes" id="UP000076761"/>
    </source>
</evidence>
<reference evidence="3 4" key="1">
    <citation type="journal article" date="2016" name="Mol. Biol. Evol.">
        <title>Comparative Genomics of Early-Diverging Mushroom-Forming Fungi Provides Insights into the Origins of Lignocellulose Decay Capabilities.</title>
        <authorList>
            <person name="Nagy L.G."/>
            <person name="Riley R."/>
            <person name="Tritt A."/>
            <person name="Adam C."/>
            <person name="Daum C."/>
            <person name="Floudas D."/>
            <person name="Sun H."/>
            <person name="Yadav J.S."/>
            <person name="Pangilinan J."/>
            <person name="Larsson K.H."/>
            <person name="Matsuura K."/>
            <person name="Barry K."/>
            <person name="Labutti K."/>
            <person name="Kuo R."/>
            <person name="Ohm R.A."/>
            <person name="Bhattacharya S.S."/>
            <person name="Shirouzu T."/>
            <person name="Yoshinaga Y."/>
            <person name="Martin F.M."/>
            <person name="Grigoriev I.V."/>
            <person name="Hibbett D.S."/>
        </authorList>
    </citation>
    <scope>NUCLEOTIDE SEQUENCE [LARGE SCALE GENOMIC DNA]</scope>
    <source>
        <strain evidence="3 4">HHB14362 ss-1</strain>
    </source>
</reference>
<dbReference type="PANTHER" id="PTHR43669">
    <property type="entry name" value="5-KETO-D-GLUCONATE 5-REDUCTASE"/>
    <property type="match status" value="1"/>
</dbReference>
<accession>A0A165NFB2</accession>
<dbReference type="SUPFAM" id="SSF51735">
    <property type="entry name" value="NAD(P)-binding Rossmann-fold domains"/>
    <property type="match status" value="1"/>
</dbReference>
<proteinExistence type="inferred from homology"/>
<comment type="similarity">
    <text evidence="1">Belongs to the short-chain dehydrogenases/reductases (SDR) family.</text>
</comment>
<dbReference type="GO" id="GO:0016491">
    <property type="term" value="F:oxidoreductase activity"/>
    <property type="evidence" value="ECO:0007669"/>
    <property type="project" value="UniProtKB-KW"/>
</dbReference>
<organism evidence="3 4">
    <name type="scientific">Neolentinus lepideus HHB14362 ss-1</name>
    <dbReference type="NCBI Taxonomy" id="1314782"/>
    <lineage>
        <taxon>Eukaryota</taxon>
        <taxon>Fungi</taxon>
        <taxon>Dikarya</taxon>
        <taxon>Basidiomycota</taxon>
        <taxon>Agaricomycotina</taxon>
        <taxon>Agaricomycetes</taxon>
        <taxon>Gloeophyllales</taxon>
        <taxon>Gloeophyllaceae</taxon>
        <taxon>Neolentinus</taxon>
    </lineage>
</organism>
<dbReference type="InParanoid" id="A0A165NFB2"/>